<evidence type="ECO:0000256" key="2">
    <source>
        <dbReference type="ARBA" id="ARBA00004162"/>
    </source>
</evidence>
<evidence type="ECO:0000256" key="1">
    <source>
        <dbReference type="ARBA" id="ARBA00002254"/>
    </source>
</evidence>
<comment type="function">
    <text evidence="1 10">Controls the rotational direction of flagella during chemotaxis.</text>
</comment>
<evidence type="ECO:0000256" key="5">
    <source>
        <dbReference type="ARBA" id="ARBA00022500"/>
    </source>
</evidence>
<evidence type="ECO:0000256" key="9">
    <source>
        <dbReference type="ARBA" id="ARBA00023136"/>
    </source>
</evidence>
<comment type="similarity">
    <text evidence="3 10">Belongs to the FliL family.</text>
</comment>
<dbReference type="InterPro" id="IPR005503">
    <property type="entry name" value="FliL"/>
</dbReference>
<comment type="subcellular location">
    <subcellularLocation>
        <location evidence="2">Cell membrane</location>
        <topology evidence="2">Single-pass membrane protein</topology>
    </subcellularLocation>
</comment>
<organism evidence="11 12">
    <name type="scientific">Limnoglobus roseus</name>
    <dbReference type="NCBI Taxonomy" id="2598579"/>
    <lineage>
        <taxon>Bacteria</taxon>
        <taxon>Pseudomonadati</taxon>
        <taxon>Planctomycetota</taxon>
        <taxon>Planctomycetia</taxon>
        <taxon>Gemmatales</taxon>
        <taxon>Gemmataceae</taxon>
        <taxon>Limnoglobus</taxon>
    </lineage>
</organism>
<dbReference type="Pfam" id="PF03748">
    <property type="entry name" value="FliL"/>
    <property type="match status" value="1"/>
</dbReference>
<keyword evidence="7 10" id="KW-0283">Flagellar rotation</keyword>
<sequence length="166" mass="18429">MRTLLLVGAAAFLTFSVTPIPAKSDPPTKVEPSAEQKLLARVSDLEGRVARIERQLAAPTSDLIPFGEVTVNLKEERLTRYLRVKLSIQVDETDYRILEARVEKKKTELKNAAITFLTDRTLADVRHTQGVRGVSDGLKKAFGEVLAPGAKSNPIKDILFDEYLIQ</sequence>
<gene>
    <name evidence="11" type="ORF">PX52LOC_06449</name>
</gene>
<dbReference type="GO" id="GO:0006935">
    <property type="term" value="P:chemotaxis"/>
    <property type="evidence" value="ECO:0007669"/>
    <property type="project" value="UniProtKB-KW"/>
</dbReference>
<keyword evidence="5 10" id="KW-0145">Chemotaxis</keyword>
<proteinExistence type="inferred from homology"/>
<dbReference type="GO" id="GO:0009425">
    <property type="term" value="C:bacterial-type flagellum basal body"/>
    <property type="evidence" value="ECO:0007669"/>
    <property type="project" value="InterPro"/>
</dbReference>
<dbReference type="GO" id="GO:0005886">
    <property type="term" value="C:plasma membrane"/>
    <property type="evidence" value="ECO:0007669"/>
    <property type="project" value="UniProtKB-SubCell"/>
</dbReference>
<protein>
    <recommendedName>
        <fullName evidence="10">Flagellar protein FliL</fullName>
    </recommendedName>
</protein>
<reference evidence="12" key="1">
    <citation type="submission" date="2019-08" db="EMBL/GenBank/DDBJ databases">
        <title>Limnoglobus roseus gen. nov., sp. nov., a novel freshwater planctomycete with a giant genome from the family Gemmataceae.</title>
        <authorList>
            <person name="Kulichevskaya I.S."/>
            <person name="Naumoff D.G."/>
            <person name="Miroshnikov K."/>
            <person name="Ivanova A."/>
            <person name="Philippov D.A."/>
            <person name="Hakobyan A."/>
            <person name="Rijpstra I.C."/>
            <person name="Sinninghe Damste J.S."/>
            <person name="Liesack W."/>
            <person name="Dedysh S.N."/>
        </authorList>
    </citation>
    <scope>NUCLEOTIDE SEQUENCE [LARGE SCALE GENOMIC DNA]</scope>
    <source>
        <strain evidence="12">PX52</strain>
    </source>
</reference>
<keyword evidence="4 10" id="KW-1003">Cell membrane</keyword>
<evidence type="ECO:0000256" key="7">
    <source>
        <dbReference type="ARBA" id="ARBA00022779"/>
    </source>
</evidence>
<dbReference type="EMBL" id="CP042425">
    <property type="protein sequence ID" value="QEL19378.1"/>
    <property type="molecule type" value="Genomic_DNA"/>
</dbReference>
<name>A0A5C1AR60_9BACT</name>
<dbReference type="KEGG" id="lrs:PX52LOC_06449"/>
<evidence type="ECO:0000256" key="6">
    <source>
        <dbReference type="ARBA" id="ARBA00022692"/>
    </source>
</evidence>
<dbReference type="Proteomes" id="UP000324974">
    <property type="component" value="Chromosome"/>
</dbReference>
<dbReference type="GO" id="GO:0071973">
    <property type="term" value="P:bacterial-type flagellum-dependent cell motility"/>
    <property type="evidence" value="ECO:0007669"/>
    <property type="project" value="InterPro"/>
</dbReference>
<evidence type="ECO:0000313" key="12">
    <source>
        <dbReference type="Proteomes" id="UP000324974"/>
    </source>
</evidence>
<dbReference type="AlphaFoldDB" id="A0A5C1AR60"/>
<evidence type="ECO:0000256" key="8">
    <source>
        <dbReference type="ARBA" id="ARBA00022989"/>
    </source>
</evidence>
<evidence type="ECO:0000256" key="3">
    <source>
        <dbReference type="ARBA" id="ARBA00008281"/>
    </source>
</evidence>
<evidence type="ECO:0000256" key="4">
    <source>
        <dbReference type="ARBA" id="ARBA00022475"/>
    </source>
</evidence>
<keyword evidence="8" id="KW-1133">Transmembrane helix</keyword>
<evidence type="ECO:0000256" key="10">
    <source>
        <dbReference type="RuleBase" id="RU364125"/>
    </source>
</evidence>
<evidence type="ECO:0000313" key="11">
    <source>
        <dbReference type="EMBL" id="QEL19378.1"/>
    </source>
</evidence>
<keyword evidence="6" id="KW-0812">Transmembrane</keyword>
<keyword evidence="12" id="KW-1185">Reference proteome</keyword>
<accession>A0A5C1AR60</accession>
<keyword evidence="9 10" id="KW-0472">Membrane</keyword>
<dbReference type="RefSeq" id="WP_168219319.1">
    <property type="nucleotide sequence ID" value="NZ_CP042425.1"/>
</dbReference>